<accession>A0ABQ9ELR6</accession>
<feature type="chain" id="PRO_5047245448" description="Ig-like domain-containing protein" evidence="6">
    <location>
        <begin position="21"/>
        <end position="143"/>
    </location>
</feature>
<dbReference type="InterPro" id="IPR003598">
    <property type="entry name" value="Ig_sub2"/>
</dbReference>
<sequence length="143" mass="16081">MMSTSIWTLITIIVVPLTIAFDAPRITLRPKDHKVAEDAIVSFFCKATGNPQPAFQWRRNDKLINPQRKNRYSIFDMPFGSVLRIEPVKSQKDDAVFTCIADNGIKNPDRANATLTVYKLDKDGGSKGSNRGKKKEKKQLSKA</sequence>
<keyword evidence="4" id="KW-0393">Immunoglobulin domain</keyword>
<evidence type="ECO:0000313" key="9">
    <source>
        <dbReference type="Proteomes" id="UP001217089"/>
    </source>
</evidence>
<dbReference type="SMART" id="SM00409">
    <property type="entry name" value="IG"/>
    <property type="match status" value="1"/>
</dbReference>
<organism evidence="8 9">
    <name type="scientific">Tegillarca granosa</name>
    <name type="common">Malaysian cockle</name>
    <name type="synonym">Anadara granosa</name>
    <dbReference type="NCBI Taxonomy" id="220873"/>
    <lineage>
        <taxon>Eukaryota</taxon>
        <taxon>Metazoa</taxon>
        <taxon>Spiralia</taxon>
        <taxon>Lophotrochozoa</taxon>
        <taxon>Mollusca</taxon>
        <taxon>Bivalvia</taxon>
        <taxon>Autobranchia</taxon>
        <taxon>Pteriomorphia</taxon>
        <taxon>Arcoida</taxon>
        <taxon>Arcoidea</taxon>
        <taxon>Arcidae</taxon>
        <taxon>Tegillarca</taxon>
    </lineage>
</organism>
<dbReference type="InterPro" id="IPR036179">
    <property type="entry name" value="Ig-like_dom_sf"/>
</dbReference>
<keyword evidence="2" id="KW-0677">Repeat</keyword>
<evidence type="ECO:0000256" key="6">
    <source>
        <dbReference type="SAM" id="SignalP"/>
    </source>
</evidence>
<dbReference type="Gene3D" id="2.60.40.10">
    <property type="entry name" value="Immunoglobulins"/>
    <property type="match status" value="1"/>
</dbReference>
<comment type="caution">
    <text evidence="8">The sequence shown here is derived from an EMBL/GenBank/DDBJ whole genome shotgun (WGS) entry which is preliminary data.</text>
</comment>
<dbReference type="PANTHER" id="PTHR12231">
    <property type="entry name" value="CTX-RELATED TYPE I TRANSMEMBRANE PROTEIN"/>
    <property type="match status" value="1"/>
</dbReference>
<evidence type="ECO:0000256" key="4">
    <source>
        <dbReference type="ARBA" id="ARBA00023319"/>
    </source>
</evidence>
<dbReference type="PANTHER" id="PTHR12231:SF253">
    <property type="entry name" value="DPR-INTERACTING PROTEIN ETA, ISOFORM B-RELATED"/>
    <property type="match status" value="1"/>
</dbReference>
<evidence type="ECO:0000256" key="2">
    <source>
        <dbReference type="ARBA" id="ARBA00022737"/>
    </source>
</evidence>
<dbReference type="InterPro" id="IPR003599">
    <property type="entry name" value="Ig_sub"/>
</dbReference>
<keyword evidence="9" id="KW-1185">Reference proteome</keyword>
<evidence type="ECO:0000256" key="5">
    <source>
        <dbReference type="SAM" id="MobiDB-lite"/>
    </source>
</evidence>
<dbReference type="Proteomes" id="UP001217089">
    <property type="component" value="Unassembled WGS sequence"/>
</dbReference>
<evidence type="ECO:0000259" key="7">
    <source>
        <dbReference type="PROSITE" id="PS50835"/>
    </source>
</evidence>
<feature type="signal peptide" evidence="6">
    <location>
        <begin position="1"/>
        <end position="20"/>
    </location>
</feature>
<dbReference type="SMART" id="SM00408">
    <property type="entry name" value="IGc2"/>
    <property type="match status" value="1"/>
</dbReference>
<gene>
    <name evidence="8" type="ORF">KUTeg_016728</name>
</gene>
<dbReference type="InterPro" id="IPR013783">
    <property type="entry name" value="Ig-like_fold"/>
</dbReference>
<evidence type="ECO:0000256" key="3">
    <source>
        <dbReference type="ARBA" id="ARBA00023157"/>
    </source>
</evidence>
<keyword evidence="1 6" id="KW-0732">Signal</keyword>
<reference evidence="8 9" key="1">
    <citation type="submission" date="2022-12" db="EMBL/GenBank/DDBJ databases">
        <title>Chromosome-level genome of Tegillarca granosa.</title>
        <authorList>
            <person name="Kim J."/>
        </authorList>
    </citation>
    <scope>NUCLEOTIDE SEQUENCE [LARGE SCALE GENOMIC DNA]</scope>
    <source>
        <strain evidence="8">Teg-2019</strain>
        <tissue evidence="8">Adductor muscle</tissue>
    </source>
</reference>
<feature type="domain" description="Ig-like" evidence="7">
    <location>
        <begin position="24"/>
        <end position="116"/>
    </location>
</feature>
<evidence type="ECO:0000313" key="8">
    <source>
        <dbReference type="EMBL" id="KAJ8306183.1"/>
    </source>
</evidence>
<keyword evidence="3" id="KW-1015">Disulfide bond</keyword>
<dbReference type="EMBL" id="JARBDR010000813">
    <property type="protein sequence ID" value="KAJ8306183.1"/>
    <property type="molecule type" value="Genomic_DNA"/>
</dbReference>
<feature type="compositionally biased region" description="Basic residues" evidence="5">
    <location>
        <begin position="130"/>
        <end position="143"/>
    </location>
</feature>
<dbReference type="Pfam" id="PF13927">
    <property type="entry name" value="Ig_3"/>
    <property type="match status" value="1"/>
</dbReference>
<evidence type="ECO:0000256" key="1">
    <source>
        <dbReference type="ARBA" id="ARBA00022729"/>
    </source>
</evidence>
<proteinExistence type="predicted"/>
<protein>
    <recommendedName>
        <fullName evidence="7">Ig-like domain-containing protein</fullName>
    </recommendedName>
</protein>
<feature type="region of interest" description="Disordered" evidence="5">
    <location>
        <begin position="120"/>
        <end position="143"/>
    </location>
</feature>
<name>A0ABQ9ELR6_TEGGR</name>
<dbReference type="SUPFAM" id="SSF48726">
    <property type="entry name" value="Immunoglobulin"/>
    <property type="match status" value="1"/>
</dbReference>
<dbReference type="InterPro" id="IPR051170">
    <property type="entry name" value="Neural/epithelial_adhesion"/>
</dbReference>
<dbReference type="InterPro" id="IPR007110">
    <property type="entry name" value="Ig-like_dom"/>
</dbReference>
<dbReference type="PROSITE" id="PS50835">
    <property type="entry name" value="IG_LIKE"/>
    <property type="match status" value="1"/>
</dbReference>